<keyword evidence="7" id="KW-1185">Reference proteome</keyword>
<name>A0AA46YKK9_9ACTN</name>
<sequence>MVKIGAALPVAGSDISAEGLAAVAEGAERMGLGSVWTYERLLRPTEPIPMGGPGGPVMDPPPDWANVYDPIEALTYVAAKTERILLGTSVLAALFHAPVVLARRLATLDHLSGGRLLAGVGQSWMAQEFASTGVPMRRRGAGFEEHLEVMRAVWGSNPVHYEGRFYQVPECEIGPKPVGPDGPAVLVGAAAPAAAERAGRLGLGLALVVFSWDAMRETVSTFRNAAAAAGHDPDRLPLTVQVNGAVSTDRAVDDRAPLTGAVEQVADDLVELDRLGVDHVFWAMLDPAEQLDILGQLNAAYAGRR</sequence>
<dbReference type="SUPFAM" id="SSF51679">
    <property type="entry name" value="Bacterial luciferase-like"/>
    <property type="match status" value="1"/>
</dbReference>
<evidence type="ECO:0000313" key="6">
    <source>
        <dbReference type="EMBL" id="UYM05880.1"/>
    </source>
</evidence>
<accession>A0AA46YKK9</accession>
<keyword evidence="2" id="KW-0288">FMN</keyword>
<dbReference type="InterPro" id="IPR050172">
    <property type="entry name" value="SsuD_RutA_monooxygenase"/>
</dbReference>
<dbReference type="GO" id="GO:0046306">
    <property type="term" value="P:alkanesulfonate catabolic process"/>
    <property type="evidence" value="ECO:0007669"/>
    <property type="project" value="TreeGrafter"/>
</dbReference>
<feature type="domain" description="Luciferase-like" evidence="5">
    <location>
        <begin position="15"/>
        <end position="251"/>
    </location>
</feature>
<dbReference type="InterPro" id="IPR019921">
    <property type="entry name" value="Lucif-like_OxRdtase_Rv2161c"/>
</dbReference>
<dbReference type="Proteomes" id="UP001164390">
    <property type="component" value="Chromosome"/>
</dbReference>
<dbReference type="InterPro" id="IPR036661">
    <property type="entry name" value="Luciferase-like_sf"/>
</dbReference>
<reference evidence="6" key="1">
    <citation type="submission" date="2022-01" db="EMBL/GenBank/DDBJ databases">
        <title>Nocardioidaceae gen. sp. A5X3R13.</title>
        <authorList>
            <person name="Lopez Marin M.A."/>
            <person name="Uhlik O."/>
        </authorList>
    </citation>
    <scope>NUCLEOTIDE SEQUENCE</scope>
    <source>
        <strain evidence="6">A5X3R13</strain>
    </source>
</reference>
<evidence type="ECO:0000256" key="4">
    <source>
        <dbReference type="ARBA" id="ARBA00023033"/>
    </source>
</evidence>
<dbReference type="PANTHER" id="PTHR42847">
    <property type="entry name" value="ALKANESULFONATE MONOOXYGENASE"/>
    <property type="match status" value="1"/>
</dbReference>
<dbReference type="GO" id="GO:0008726">
    <property type="term" value="F:alkanesulfonate monooxygenase activity"/>
    <property type="evidence" value="ECO:0007669"/>
    <property type="project" value="TreeGrafter"/>
</dbReference>
<keyword evidence="3 6" id="KW-0560">Oxidoreductase</keyword>
<evidence type="ECO:0000256" key="1">
    <source>
        <dbReference type="ARBA" id="ARBA00022630"/>
    </source>
</evidence>
<dbReference type="Pfam" id="PF00296">
    <property type="entry name" value="Bac_luciferase"/>
    <property type="match status" value="1"/>
</dbReference>
<dbReference type="InterPro" id="IPR011251">
    <property type="entry name" value="Luciferase-like_dom"/>
</dbReference>
<dbReference type="AlphaFoldDB" id="A0AA46YKK9"/>
<keyword evidence="4" id="KW-0503">Monooxygenase</keyword>
<dbReference type="NCBIfam" id="TIGR03619">
    <property type="entry name" value="F420_Rv2161c"/>
    <property type="match status" value="1"/>
</dbReference>
<gene>
    <name evidence="6" type="ORF">L0C25_02050</name>
</gene>
<dbReference type="Gene3D" id="3.20.20.30">
    <property type="entry name" value="Luciferase-like domain"/>
    <property type="match status" value="1"/>
</dbReference>
<dbReference type="EMBL" id="CP094970">
    <property type="protein sequence ID" value="UYM05880.1"/>
    <property type="molecule type" value="Genomic_DNA"/>
</dbReference>
<evidence type="ECO:0000259" key="5">
    <source>
        <dbReference type="Pfam" id="PF00296"/>
    </source>
</evidence>
<evidence type="ECO:0000313" key="7">
    <source>
        <dbReference type="Proteomes" id="UP001164390"/>
    </source>
</evidence>
<proteinExistence type="predicted"/>
<evidence type="ECO:0000256" key="3">
    <source>
        <dbReference type="ARBA" id="ARBA00023002"/>
    </source>
</evidence>
<dbReference type="PANTHER" id="PTHR42847:SF4">
    <property type="entry name" value="ALKANESULFONATE MONOOXYGENASE-RELATED"/>
    <property type="match status" value="1"/>
</dbReference>
<dbReference type="EC" id="1.-.-.-" evidence="6"/>
<organism evidence="6 7">
    <name type="scientific">Solicola gregarius</name>
    <dbReference type="NCBI Taxonomy" id="2908642"/>
    <lineage>
        <taxon>Bacteria</taxon>
        <taxon>Bacillati</taxon>
        <taxon>Actinomycetota</taxon>
        <taxon>Actinomycetes</taxon>
        <taxon>Propionibacteriales</taxon>
        <taxon>Nocardioidaceae</taxon>
        <taxon>Solicola</taxon>
    </lineage>
</organism>
<dbReference type="KEGG" id="sgrg:L0C25_02050"/>
<protein>
    <submittedName>
        <fullName evidence="6">TIGR03619 family F420-dependent LLM class oxidoreductase</fullName>
        <ecNumber evidence="6">1.-.-.-</ecNumber>
    </submittedName>
</protein>
<evidence type="ECO:0000256" key="2">
    <source>
        <dbReference type="ARBA" id="ARBA00022643"/>
    </source>
</evidence>
<dbReference type="RefSeq" id="WP_271634718.1">
    <property type="nucleotide sequence ID" value="NZ_CP094970.1"/>
</dbReference>
<keyword evidence="1" id="KW-0285">Flavoprotein</keyword>